<name>A0ACB9JXF0_9ASTR</name>
<accession>A0ACB9JXF0</accession>
<reference evidence="1 2" key="2">
    <citation type="journal article" date="2022" name="Mol. Ecol. Resour.">
        <title>The genomes of chicory, endive, great burdock and yacon provide insights into Asteraceae paleo-polyploidization history and plant inulin production.</title>
        <authorList>
            <person name="Fan W."/>
            <person name="Wang S."/>
            <person name="Wang H."/>
            <person name="Wang A."/>
            <person name="Jiang F."/>
            <person name="Liu H."/>
            <person name="Zhao H."/>
            <person name="Xu D."/>
            <person name="Zhang Y."/>
        </authorList>
    </citation>
    <scope>NUCLEOTIDE SEQUENCE [LARGE SCALE GENOMIC DNA]</scope>
    <source>
        <strain evidence="2">cv. Yunnan</strain>
        <tissue evidence="1">Leaves</tissue>
    </source>
</reference>
<sequence length="105" mass="11902">MTEEVSDVSLCRYRLRKKEARVLIDRLKDKTLTSMNSSFESSENASRGYHRYLGTRKSTSLPGNSSLIEGAIVGVCLNIDQKRKSNLFFCSLVNWQVAIVFVSCF</sequence>
<protein>
    <submittedName>
        <fullName evidence="1">Uncharacterized protein</fullName>
    </submittedName>
</protein>
<proteinExistence type="predicted"/>
<reference evidence="2" key="1">
    <citation type="journal article" date="2022" name="Mol. Ecol. Resour.">
        <title>The genomes of chicory, endive, great burdock and yacon provide insights into Asteraceae palaeo-polyploidization history and plant inulin production.</title>
        <authorList>
            <person name="Fan W."/>
            <person name="Wang S."/>
            <person name="Wang H."/>
            <person name="Wang A."/>
            <person name="Jiang F."/>
            <person name="Liu H."/>
            <person name="Zhao H."/>
            <person name="Xu D."/>
            <person name="Zhang Y."/>
        </authorList>
    </citation>
    <scope>NUCLEOTIDE SEQUENCE [LARGE SCALE GENOMIC DNA]</scope>
    <source>
        <strain evidence="2">cv. Yunnan</strain>
    </source>
</reference>
<comment type="caution">
    <text evidence="1">The sequence shown here is derived from an EMBL/GenBank/DDBJ whole genome shotgun (WGS) entry which is preliminary data.</text>
</comment>
<evidence type="ECO:0000313" key="1">
    <source>
        <dbReference type="EMBL" id="KAI3824712.1"/>
    </source>
</evidence>
<gene>
    <name evidence="1" type="ORF">L1987_06181</name>
</gene>
<keyword evidence="2" id="KW-1185">Reference proteome</keyword>
<dbReference type="EMBL" id="CM042019">
    <property type="protein sequence ID" value="KAI3824712.1"/>
    <property type="molecule type" value="Genomic_DNA"/>
</dbReference>
<evidence type="ECO:0000313" key="2">
    <source>
        <dbReference type="Proteomes" id="UP001056120"/>
    </source>
</evidence>
<organism evidence="1 2">
    <name type="scientific">Smallanthus sonchifolius</name>
    <dbReference type="NCBI Taxonomy" id="185202"/>
    <lineage>
        <taxon>Eukaryota</taxon>
        <taxon>Viridiplantae</taxon>
        <taxon>Streptophyta</taxon>
        <taxon>Embryophyta</taxon>
        <taxon>Tracheophyta</taxon>
        <taxon>Spermatophyta</taxon>
        <taxon>Magnoliopsida</taxon>
        <taxon>eudicotyledons</taxon>
        <taxon>Gunneridae</taxon>
        <taxon>Pentapetalae</taxon>
        <taxon>asterids</taxon>
        <taxon>campanulids</taxon>
        <taxon>Asterales</taxon>
        <taxon>Asteraceae</taxon>
        <taxon>Asteroideae</taxon>
        <taxon>Heliantheae alliance</taxon>
        <taxon>Millerieae</taxon>
        <taxon>Smallanthus</taxon>
    </lineage>
</organism>
<dbReference type="Proteomes" id="UP001056120">
    <property type="component" value="Linkage Group LG02"/>
</dbReference>